<name>A0A5C6CD11_9BACT</name>
<evidence type="ECO:0008006" key="3">
    <source>
        <dbReference type="Google" id="ProtNLM"/>
    </source>
</evidence>
<evidence type="ECO:0000313" key="2">
    <source>
        <dbReference type="Proteomes" id="UP000316304"/>
    </source>
</evidence>
<dbReference type="Proteomes" id="UP000316304">
    <property type="component" value="Unassembled WGS sequence"/>
</dbReference>
<accession>A0A5C6CD11</accession>
<evidence type="ECO:0000313" key="1">
    <source>
        <dbReference type="EMBL" id="TWU22440.1"/>
    </source>
</evidence>
<dbReference type="EMBL" id="SJPT01000005">
    <property type="protein sequence ID" value="TWU22440.1"/>
    <property type="molecule type" value="Genomic_DNA"/>
</dbReference>
<keyword evidence="2" id="KW-1185">Reference proteome</keyword>
<organism evidence="1 2">
    <name type="scientific">Novipirellula galeiformis</name>
    <dbReference type="NCBI Taxonomy" id="2528004"/>
    <lineage>
        <taxon>Bacteria</taxon>
        <taxon>Pseudomonadati</taxon>
        <taxon>Planctomycetota</taxon>
        <taxon>Planctomycetia</taxon>
        <taxon>Pirellulales</taxon>
        <taxon>Pirellulaceae</taxon>
        <taxon>Novipirellula</taxon>
    </lineage>
</organism>
<comment type="caution">
    <text evidence="1">The sequence shown here is derived from an EMBL/GenBank/DDBJ whole genome shotgun (WGS) entry which is preliminary data.</text>
</comment>
<reference evidence="1 2" key="1">
    <citation type="submission" date="2019-02" db="EMBL/GenBank/DDBJ databases">
        <title>Deep-cultivation of Planctomycetes and their phenomic and genomic characterization uncovers novel biology.</title>
        <authorList>
            <person name="Wiegand S."/>
            <person name="Jogler M."/>
            <person name="Boedeker C."/>
            <person name="Pinto D."/>
            <person name="Vollmers J."/>
            <person name="Rivas-Marin E."/>
            <person name="Kohn T."/>
            <person name="Peeters S.H."/>
            <person name="Heuer A."/>
            <person name="Rast P."/>
            <person name="Oberbeckmann S."/>
            <person name="Bunk B."/>
            <person name="Jeske O."/>
            <person name="Meyerdierks A."/>
            <person name="Storesund J.E."/>
            <person name="Kallscheuer N."/>
            <person name="Luecker S."/>
            <person name="Lage O.M."/>
            <person name="Pohl T."/>
            <person name="Merkel B.J."/>
            <person name="Hornburger P."/>
            <person name="Mueller R.-W."/>
            <person name="Bruemmer F."/>
            <person name="Labrenz M."/>
            <person name="Spormann A.M."/>
            <person name="Op Den Camp H."/>
            <person name="Overmann J."/>
            <person name="Amann R."/>
            <person name="Jetten M.S.M."/>
            <person name="Mascher T."/>
            <person name="Medema M.H."/>
            <person name="Devos D.P."/>
            <person name="Kaster A.-K."/>
            <person name="Ovreas L."/>
            <person name="Rohde M."/>
            <person name="Galperin M.Y."/>
            <person name="Jogler C."/>
        </authorList>
    </citation>
    <scope>NUCLEOTIDE SEQUENCE [LARGE SCALE GENOMIC DNA]</scope>
    <source>
        <strain evidence="1 2">Pla52o</strain>
    </source>
</reference>
<sequence length="83" mass="9268">MEQNQLAVDRRAAAKMLGIGPTKLWQITYPRGPVPSFRVGRAVRYSVADLRAFVDDRRRETAERIAKDIGLMTAADLLEGGRP</sequence>
<dbReference type="RefSeq" id="WP_146595605.1">
    <property type="nucleotide sequence ID" value="NZ_SJPT01000005.1"/>
</dbReference>
<dbReference type="AlphaFoldDB" id="A0A5C6CD11"/>
<gene>
    <name evidence="1" type="ORF">Pla52o_34960</name>
</gene>
<proteinExistence type="predicted"/>
<dbReference type="OrthoDB" id="289890at2"/>
<protein>
    <recommendedName>
        <fullName evidence="3">Helix-turn-helix domain protein</fullName>
    </recommendedName>
</protein>